<keyword evidence="3" id="KW-1185">Reference proteome</keyword>
<accession>A0ABW9QZS3</accession>
<sequence>MGSTAADQLTRRILAGMGLQVAEAKTDICWVGDGFEFLGFRITGRSVQPRPAALERFKNRVRAATRRQAPMSLARMIENLNPLLRGWGSYFAVGTVAHLYVDLDKWIRTRLRSKVRGSKARQISNRKMPNRVLAGYGLVSLVELRQARLSPA</sequence>
<comment type="caution">
    <text evidence="2">The sequence shown here is derived from an EMBL/GenBank/DDBJ whole genome shotgun (WGS) entry which is preliminary data.</text>
</comment>
<name>A0ABW9QZS3_9ACTN</name>
<reference evidence="2 3" key="1">
    <citation type="submission" date="2019-11" db="EMBL/GenBank/DDBJ databases">
        <title>Acidiferrimicrobium australis gen. nov., sp. nov., an acidophilic and obligately heterotrophic, member of the Actinobacteria that catalyses dissimilatory oxido- reduction of iron isolated from metal-rich acidic water in Chile.</title>
        <authorList>
            <person name="Gonzalez D."/>
            <person name="Huber K."/>
            <person name="Hedrich S."/>
            <person name="Rojas-Villalobos C."/>
            <person name="Quatrini R."/>
            <person name="Dinamarca M.A."/>
            <person name="Schwarz A."/>
            <person name="Canales C."/>
            <person name="Nancucheo I."/>
        </authorList>
    </citation>
    <scope>NUCLEOTIDE SEQUENCE [LARGE SCALE GENOMIC DNA]</scope>
    <source>
        <strain evidence="2 3">USS-CCA1</strain>
    </source>
</reference>
<dbReference type="EMBL" id="WJHE01001455">
    <property type="protein sequence ID" value="MST35131.1"/>
    <property type="molecule type" value="Genomic_DNA"/>
</dbReference>
<feature type="domain" description="Group II intron maturase-specific" evidence="1">
    <location>
        <begin position="55"/>
        <end position="116"/>
    </location>
</feature>
<dbReference type="Pfam" id="PF08388">
    <property type="entry name" value="GIIM"/>
    <property type="match status" value="1"/>
</dbReference>
<organism evidence="2 3">
    <name type="scientific">Acidiferrimicrobium australe</name>
    <dbReference type="NCBI Taxonomy" id="2664430"/>
    <lineage>
        <taxon>Bacteria</taxon>
        <taxon>Bacillati</taxon>
        <taxon>Actinomycetota</taxon>
        <taxon>Acidimicrobiia</taxon>
        <taxon>Acidimicrobiales</taxon>
        <taxon>Acidimicrobiaceae</taxon>
        <taxon>Acidiferrimicrobium</taxon>
    </lineage>
</organism>
<gene>
    <name evidence="2" type="ORF">GHK86_20665</name>
</gene>
<dbReference type="InterPro" id="IPR013597">
    <property type="entry name" value="Mat_intron_G2"/>
</dbReference>
<evidence type="ECO:0000313" key="2">
    <source>
        <dbReference type="EMBL" id="MST35131.1"/>
    </source>
</evidence>
<evidence type="ECO:0000259" key="1">
    <source>
        <dbReference type="Pfam" id="PF08388"/>
    </source>
</evidence>
<proteinExistence type="predicted"/>
<evidence type="ECO:0000313" key="3">
    <source>
        <dbReference type="Proteomes" id="UP000437736"/>
    </source>
</evidence>
<protein>
    <submittedName>
        <fullName evidence="2">Maturase</fullName>
    </submittedName>
</protein>
<dbReference type="Proteomes" id="UP000437736">
    <property type="component" value="Unassembled WGS sequence"/>
</dbReference>